<organism evidence="1 2">
    <name type="scientific">Enterobacter phage Ec_L1</name>
    <dbReference type="NCBI Taxonomy" id="2070180"/>
    <lineage>
        <taxon>Viruses</taxon>
        <taxon>Duplodnaviria</taxon>
        <taxon>Heunggongvirae</taxon>
        <taxon>Uroviricota</taxon>
        <taxon>Caudoviricetes</taxon>
        <taxon>Drexlerviridae</taxon>
        <taxon>Eclunavirus</taxon>
        <taxon>Eclunavirus EcL1</taxon>
    </lineage>
</organism>
<evidence type="ECO:0000313" key="1">
    <source>
        <dbReference type="EMBL" id="AUV57149.1"/>
    </source>
</evidence>
<gene>
    <name evidence="1" type="ORF">Ec35</name>
</gene>
<name>A0A2P0W9X9_9CAUD</name>
<reference evidence="1 2" key="1">
    <citation type="submission" date="2017-12" db="EMBL/GenBank/DDBJ databases">
        <title>Genomic analysis of a novel phage Ec_L1 lytic to Enterobacter cloacae.</title>
        <authorList>
            <person name="Li Z."/>
            <person name="Ren H."/>
            <person name="Xu Y."/>
        </authorList>
    </citation>
    <scope>NUCLEOTIDE SEQUENCE [LARGE SCALE GENOMIC DNA]</scope>
</reference>
<proteinExistence type="predicted"/>
<sequence length="109" mass="12480">MAYQDKRIEIVEKAEEIHNQVRLARKMGVSNKDIILGIVEQHSPINVRYVAFMVETGLFALHGYGHQFFNYISDKKMAYQAANPVGVSRSGFIVDHEDFTRFILDSTNC</sequence>
<dbReference type="Proteomes" id="UP000241856">
    <property type="component" value="Segment"/>
</dbReference>
<keyword evidence="2" id="KW-1185">Reference proteome</keyword>
<protein>
    <submittedName>
        <fullName evidence="1">Uncharacterized protein</fullName>
    </submittedName>
</protein>
<accession>A0A2P0W9X9</accession>
<evidence type="ECO:0000313" key="2">
    <source>
        <dbReference type="Proteomes" id="UP000241856"/>
    </source>
</evidence>
<dbReference type="EMBL" id="MG732930">
    <property type="protein sequence ID" value="AUV57149.1"/>
    <property type="molecule type" value="Genomic_DNA"/>
</dbReference>